<keyword evidence="2 4" id="KW-0813">Transport</keyword>
<dbReference type="OMA" id="SIAMRIM"/>
<name>A0A0K9NJQ6_ZOSMR</name>
<gene>
    <name evidence="6" type="ORF">ZOSMA_8G01470</name>
</gene>
<dbReference type="Proteomes" id="UP000036987">
    <property type="component" value="Unassembled WGS sequence"/>
</dbReference>
<dbReference type="PANTHER" id="PTHR12542">
    <property type="entry name" value="EXOCYST COMPLEX PROTEIN EXO70"/>
    <property type="match status" value="1"/>
</dbReference>
<keyword evidence="7" id="KW-1185">Reference proteome</keyword>
<comment type="similarity">
    <text evidence="1 4">Belongs to the EXO70 family.</text>
</comment>
<dbReference type="GO" id="GO:0006887">
    <property type="term" value="P:exocytosis"/>
    <property type="evidence" value="ECO:0000318"/>
    <property type="project" value="GO_Central"/>
</dbReference>
<dbReference type="AlphaFoldDB" id="A0A0K9NJQ6"/>
<evidence type="ECO:0000313" key="6">
    <source>
        <dbReference type="EMBL" id="KMZ56999.1"/>
    </source>
</evidence>
<dbReference type="SUPFAM" id="SSF74788">
    <property type="entry name" value="Cullin repeat-like"/>
    <property type="match status" value="1"/>
</dbReference>
<organism evidence="6 7">
    <name type="scientific">Zostera marina</name>
    <name type="common">Eelgrass</name>
    <dbReference type="NCBI Taxonomy" id="29655"/>
    <lineage>
        <taxon>Eukaryota</taxon>
        <taxon>Viridiplantae</taxon>
        <taxon>Streptophyta</taxon>
        <taxon>Embryophyta</taxon>
        <taxon>Tracheophyta</taxon>
        <taxon>Spermatophyta</taxon>
        <taxon>Magnoliopsida</taxon>
        <taxon>Liliopsida</taxon>
        <taxon>Zosteraceae</taxon>
        <taxon>Zostera</taxon>
    </lineage>
</organism>
<feature type="domain" description="Exocyst complex subunit Exo70 C-terminal" evidence="5">
    <location>
        <begin position="277"/>
        <end position="632"/>
    </location>
</feature>
<keyword evidence="4" id="KW-0653">Protein transport</keyword>
<evidence type="ECO:0000256" key="4">
    <source>
        <dbReference type="RuleBase" id="RU365026"/>
    </source>
</evidence>
<dbReference type="Pfam" id="PF20669">
    <property type="entry name" value="Exo70_N"/>
    <property type="match status" value="1"/>
</dbReference>
<comment type="caution">
    <text evidence="6">The sequence shown here is derived from an EMBL/GenBank/DDBJ whole genome shotgun (WGS) entry which is preliminary data.</text>
</comment>
<accession>A0A0K9NJQ6</accession>
<dbReference type="STRING" id="29655.A0A0K9NJQ6"/>
<evidence type="ECO:0000259" key="5">
    <source>
        <dbReference type="Pfam" id="PF03081"/>
    </source>
</evidence>
<proteinExistence type="inferred from homology"/>
<reference evidence="7" key="1">
    <citation type="journal article" date="2016" name="Nature">
        <title>The genome of the seagrass Zostera marina reveals angiosperm adaptation to the sea.</title>
        <authorList>
            <person name="Olsen J.L."/>
            <person name="Rouze P."/>
            <person name="Verhelst B."/>
            <person name="Lin Y.-C."/>
            <person name="Bayer T."/>
            <person name="Collen J."/>
            <person name="Dattolo E."/>
            <person name="De Paoli E."/>
            <person name="Dittami S."/>
            <person name="Maumus F."/>
            <person name="Michel G."/>
            <person name="Kersting A."/>
            <person name="Lauritano C."/>
            <person name="Lohaus R."/>
            <person name="Toepel M."/>
            <person name="Tonon T."/>
            <person name="Vanneste K."/>
            <person name="Amirebrahimi M."/>
            <person name="Brakel J."/>
            <person name="Bostroem C."/>
            <person name="Chovatia M."/>
            <person name="Grimwood J."/>
            <person name="Jenkins J.W."/>
            <person name="Jueterbock A."/>
            <person name="Mraz A."/>
            <person name="Stam W.T."/>
            <person name="Tice H."/>
            <person name="Bornberg-Bauer E."/>
            <person name="Green P.J."/>
            <person name="Pearson G.A."/>
            <person name="Procaccini G."/>
            <person name="Duarte C.M."/>
            <person name="Schmutz J."/>
            <person name="Reusch T.B.H."/>
            <person name="Van de Peer Y."/>
        </authorList>
    </citation>
    <scope>NUCLEOTIDE SEQUENCE [LARGE SCALE GENOMIC DNA]</scope>
    <source>
        <strain evidence="7">cv. Finnish</strain>
    </source>
</reference>
<protein>
    <recommendedName>
        <fullName evidence="4">Exocyst subunit Exo70 family protein</fullName>
    </recommendedName>
</protein>
<dbReference type="Gene3D" id="1.20.1280.170">
    <property type="entry name" value="Exocyst complex component Exo70"/>
    <property type="match status" value="1"/>
</dbReference>
<comment type="function">
    <text evidence="4">Component of the exocyst complex.</text>
</comment>
<dbReference type="InterPro" id="IPR046364">
    <property type="entry name" value="Exo70_C"/>
</dbReference>
<keyword evidence="3 4" id="KW-0268">Exocytosis</keyword>
<dbReference type="OrthoDB" id="1922221at2759"/>
<evidence type="ECO:0000256" key="1">
    <source>
        <dbReference type="ARBA" id="ARBA00006756"/>
    </source>
</evidence>
<dbReference type="InterPro" id="IPR016159">
    <property type="entry name" value="Cullin_repeat-like_dom_sf"/>
</dbReference>
<evidence type="ECO:0000256" key="3">
    <source>
        <dbReference type="ARBA" id="ARBA00022483"/>
    </source>
</evidence>
<dbReference type="GO" id="GO:0000145">
    <property type="term" value="C:exocyst"/>
    <property type="evidence" value="ECO:0000318"/>
    <property type="project" value="GO_Central"/>
</dbReference>
<sequence length="645" mass="73801">MEYRQQWESLAGRAVILRDSLYKSQFVTDKMVENLGSFDHRLSNLESAMRPTQMRTHSIRMAHENIDKTLKSADVILIQLDLSREAEAKILKGPHENLESYLDAVDQLKRIVDFFTSNQSFRSSEVVLGHAKGLLAKASVKIEDEFRQLLSLYSNPVEPERLFECFSNNLHRLQPPSRSYNGSITSPSTEDDTENHAKNLDTEIYKLPTLIPPRMLPLLHDLAQQLVQVGRHQQCSRIYRECRVPVLEKSLRNLGVEKLSREDIQKMQWEDLEAKISNWNDSMHIAVKLLFAGERTVCDKIFEGIHSLREHCFAQVTVNSISILLNCGDAIVKSKRSPEKLFVFLDMYQVLQGLKSEIETIFQGKACLVVQQSASSLTERLAQTAHEIFDDFEEAIKNDSTKIAVHDGTVHPLTSYVINYVKFLFDYQSTLKYLLQDDGSGEKSNSQLASIAMRIMQVLIINLEGKSKQYKDPALTSLFLMNNIHYIVKSVRRSVAKDFLGDDWVQRHRRIVQQNANHCKRVALNKVLQSLSVQGLISSADSTQPEAVGGFSSAVSKTALKERFKSFNTQFEELCQRQSRWTVPDPELRESLKLSVSEILLPAYRSFVRRFGSNTSNRYIKYTPEAVDKILGDFFEGMPQNEQRR</sequence>
<dbReference type="InterPro" id="IPR004140">
    <property type="entry name" value="Exo70"/>
</dbReference>
<dbReference type="PANTHER" id="PTHR12542:SF41">
    <property type="entry name" value="EXOCYST COMPLEX COMPONENT 7"/>
    <property type="match status" value="1"/>
</dbReference>
<dbReference type="GO" id="GO:0015031">
    <property type="term" value="P:protein transport"/>
    <property type="evidence" value="ECO:0007669"/>
    <property type="project" value="UniProtKB-KW"/>
</dbReference>
<dbReference type="GO" id="GO:0005546">
    <property type="term" value="F:phosphatidylinositol-4,5-bisphosphate binding"/>
    <property type="evidence" value="ECO:0007669"/>
    <property type="project" value="InterPro"/>
</dbReference>
<evidence type="ECO:0000256" key="2">
    <source>
        <dbReference type="ARBA" id="ARBA00022448"/>
    </source>
</evidence>
<dbReference type="EMBL" id="LFYR01002110">
    <property type="protein sequence ID" value="KMZ56999.1"/>
    <property type="molecule type" value="Genomic_DNA"/>
</dbReference>
<evidence type="ECO:0000313" key="7">
    <source>
        <dbReference type="Proteomes" id="UP000036987"/>
    </source>
</evidence>
<dbReference type="Pfam" id="PF03081">
    <property type="entry name" value="Exo70_C"/>
    <property type="match status" value="1"/>
</dbReference>